<dbReference type="Proteomes" id="UP000307943">
    <property type="component" value="Unassembled WGS sequence"/>
</dbReference>
<dbReference type="PANTHER" id="PTHR46796">
    <property type="entry name" value="HTH-TYPE TRANSCRIPTIONAL ACTIVATOR RHAS-RELATED"/>
    <property type="match status" value="1"/>
</dbReference>
<dbReference type="InterPro" id="IPR018060">
    <property type="entry name" value="HTH_AraC"/>
</dbReference>
<keyword evidence="3" id="KW-0010">Activator</keyword>
<keyword evidence="4" id="KW-0804">Transcription</keyword>
<sequence>MSAEQYGVSINPFPRPGELTVLFAGSNQTAPLHQVGPHALDYHLVHLIVSGKGSFTWRGQRRELKAGDCFFIYPGELTGYSSDGADPWSYSWIGFRGTEADKLLKEAGISPDSPVAVGSAESGSRLLRTLFGRTQQTLRSGKAGSDLRAGAYLRHIFGEFVDRIAAPPEEAGEHPSEAELRRRIGLAIRWLALQYHRPVSIEELAKESGYHRAYLTRMFKKATGLSPARYLLKLRMERALLLLREPLTVSQIAASVGYADPFHFSKQFKKWHGRSPTELRGIRPGMEHFQPREE</sequence>
<evidence type="ECO:0000256" key="1">
    <source>
        <dbReference type="ARBA" id="ARBA00023015"/>
    </source>
</evidence>
<dbReference type="GO" id="GO:0043565">
    <property type="term" value="F:sequence-specific DNA binding"/>
    <property type="evidence" value="ECO:0007669"/>
    <property type="project" value="InterPro"/>
</dbReference>
<evidence type="ECO:0000259" key="5">
    <source>
        <dbReference type="PROSITE" id="PS01124"/>
    </source>
</evidence>
<dbReference type="InterPro" id="IPR037923">
    <property type="entry name" value="HTH-like"/>
</dbReference>
<dbReference type="EMBL" id="VDCQ01000038">
    <property type="protein sequence ID" value="TNJ63745.1"/>
    <property type="molecule type" value="Genomic_DNA"/>
</dbReference>
<dbReference type="SUPFAM" id="SSF51215">
    <property type="entry name" value="Regulatory protein AraC"/>
    <property type="match status" value="1"/>
</dbReference>
<keyword evidence="2" id="KW-0238">DNA-binding</keyword>
<dbReference type="InterPro" id="IPR020449">
    <property type="entry name" value="Tscrpt_reg_AraC-type_HTH"/>
</dbReference>
<dbReference type="GO" id="GO:0003700">
    <property type="term" value="F:DNA-binding transcription factor activity"/>
    <property type="evidence" value="ECO:0007669"/>
    <property type="project" value="InterPro"/>
</dbReference>
<dbReference type="PROSITE" id="PS00041">
    <property type="entry name" value="HTH_ARAC_FAMILY_1"/>
    <property type="match status" value="1"/>
</dbReference>
<dbReference type="SMART" id="SM00342">
    <property type="entry name" value="HTH_ARAC"/>
    <property type="match status" value="1"/>
</dbReference>
<dbReference type="InterPro" id="IPR003313">
    <property type="entry name" value="AraC-bd"/>
</dbReference>
<dbReference type="Gene3D" id="2.60.120.10">
    <property type="entry name" value="Jelly Rolls"/>
    <property type="match status" value="1"/>
</dbReference>
<evidence type="ECO:0000256" key="4">
    <source>
        <dbReference type="ARBA" id="ARBA00023163"/>
    </source>
</evidence>
<dbReference type="InterPro" id="IPR018062">
    <property type="entry name" value="HTH_AraC-typ_CS"/>
</dbReference>
<dbReference type="RefSeq" id="WP_139604757.1">
    <property type="nucleotide sequence ID" value="NZ_VDCQ01000038.1"/>
</dbReference>
<keyword evidence="1" id="KW-0805">Transcription regulation</keyword>
<dbReference type="OrthoDB" id="9813413at2"/>
<dbReference type="InterPro" id="IPR009057">
    <property type="entry name" value="Homeodomain-like_sf"/>
</dbReference>
<organism evidence="6 7">
    <name type="scientific">Paenibacillus hemerocallicola</name>
    <dbReference type="NCBI Taxonomy" id="1172614"/>
    <lineage>
        <taxon>Bacteria</taxon>
        <taxon>Bacillati</taxon>
        <taxon>Bacillota</taxon>
        <taxon>Bacilli</taxon>
        <taxon>Bacillales</taxon>
        <taxon>Paenibacillaceae</taxon>
        <taxon>Paenibacillus</taxon>
    </lineage>
</organism>
<comment type="caution">
    <text evidence="6">The sequence shown here is derived from an EMBL/GenBank/DDBJ whole genome shotgun (WGS) entry which is preliminary data.</text>
</comment>
<evidence type="ECO:0000256" key="3">
    <source>
        <dbReference type="ARBA" id="ARBA00023159"/>
    </source>
</evidence>
<gene>
    <name evidence="6" type="ORF">FE784_23790</name>
</gene>
<dbReference type="CDD" id="cd06986">
    <property type="entry name" value="cupin_MmsR-like_N"/>
    <property type="match status" value="1"/>
</dbReference>
<accession>A0A5C4T4M7</accession>
<dbReference type="InterPro" id="IPR050204">
    <property type="entry name" value="AraC_XylS_family_regulators"/>
</dbReference>
<dbReference type="AlphaFoldDB" id="A0A5C4T4M7"/>
<evidence type="ECO:0000313" key="6">
    <source>
        <dbReference type="EMBL" id="TNJ63745.1"/>
    </source>
</evidence>
<keyword evidence="7" id="KW-1185">Reference proteome</keyword>
<proteinExistence type="predicted"/>
<dbReference type="PROSITE" id="PS01124">
    <property type="entry name" value="HTH_ARAC_FAMILY_2"/>
    <property type="match status" value="1"/>
</dbReference>
<evidence type="ECO:0000256" key="2">
    <source>
        <dbReference type="ARBA" id="ARBA00023125"/>
    </source>
</evidence>
<dbReference type="Pfam" id="PF12833">
    <property type="entry name" value="HTH_18"/>
    <property type="match status" value="1"/>
</dbReference>
<dbReference type="PRINTS" id="PR00032">
    <property type="entry name" value="HTHARAC"/>
</dbReference>
<name>A0A5C4T4M7_9BACL</name>
<dbReference type="InterPro" id="IPR014710">
    <property type="entry name" value="RmlC-like_jellyroll"/>
</dbReference>
<evidence type="ECO:0000313" key="7">
    <source>
        <dbReference type="Proteomes" id="UP000307943"/>
    </source>
</evidence>
<feature type="domain" description="HTH araC/xylS-type" evidence="5">
    <location>
        <begin position="185"/>
        <end position="282"/>
    </location>
</feature>
<dbReference type="Gene3D" id="1.10.10.60">
    <property type="entry name" value="Homeodomain-like"/>
    <property type="match status" value="2"/>
</dbReference>
<protein>
    <submittedName>
        <fullName evidence="6">AraC family transcriptional regulator</fullName>
    </submittedName>
</protein>
<reference evidence="6 7" key="1">
    <citation type="submission" date="2019-05" db="EMBL/GenBank/DDBJ databases">
        <title>We sequenced the genome of Paenibacillus hemerocallicola KCTC 33185 for further insight into its adaptation and study the phylogeny of Paenibacillus.</title>
        <authorList>
            <person name="Narsing Rao M.P."/>
        </authorList>
    </citation>
    <scope>NUCLEOTIDE SEQUENCE [LARGE SCALE GENOMIC DNA]</scope>
    <source>
        <strain evidence="6 7">KCTC 33185</strain>
    </source>
</reference>
<dbReference type="Pfam" id="PF02311">
    <property type="entry name" value="AraC_binding"/>
    <property type="match status" value="1"/>
</dbReference>
<dbReference type="SUPFAM" id="SSF46689">
    <property type="entry name" value="Homeodomain-like"/>
    <property type="match status" value="2"/>
</dbReference>